<feature type="compositionally biased region" description="Basic and acidic residues" evidence="1">
    <location>
        <begin position="52"/>
        <end position="62"/>
    </location>
</feature>
<evidence type="ECO:0000313" key="2">
    <source>
        <dbReference type="EMBL" id="JAH61818.1"/>
    </source>
</evidence>
<dbReference type="EMBL" id="GBXM01046759">
    <property type="protein sequence ID" value="JAH61818.1"/>
    <property type="molecule type" value="Transcribed_RNA"/>
</dbReference>
<reference evidence="2" key="1">
    <citation type="submission" date="2014-11" db="EMBL/GenBank/DDBJ databases">
        <authorList>
            <person name="Amaro Gonzalez C."/>
        </authorList>
    </citation>
    <scope>NUCLEOTIDE SEQUENCE</scope>
</reference>
<protein>
    <submittedName>
        <fullName evidence="2">Uncharacterized protein</fullName>
    </submittedName>
</protein>
<dbReference type="AlphaFoldDB" id="A0A0E9UA47"/>
<proteinExistence type="predicted"/>
<feature type="region of interest" description="Disordered" evidence="1">
    <location>
        <begin position="41"/>
        <end position="62"/>
    </location>
</feature>
<evidence type="ECO:0000256" key="1">
    <source>
        <dbReference type="SAM" id="MobiDB-lite"/>
    </source>
</evidence>
<reference evidence="2" key="2">
    <citation type="journal article" date="2015" name="Fish Shellfish Immunol.">
        <title>Early steps in the European eel (Anguilla anguilla)-Vibrio vulnificus interaction in the gills: Role of the RtxA13 toxin.</title>
        <authorList>
            <person name="Callol A."/>
            <person name="Pajuelo D."/>
            <person name="Ebbesson L."/>
            <person name="Teles M."/>
            <person name="MacKenzie S."/>
            <person name="Amaro C."/>
        </authorList>
    </citation>
    <scope>NUCLEOTIDE SEQUENCE</scope>
</reference>
<accession>A0A0E9UA47</accession>
<sequence>MSHICFGSRRSTIAPTLKPECNSCTASVFLHSQCRTKTRSLFSQPRKGGGSRGKEIILEGKI</sequence>
<name>A0A0E9UA47_ANGAN</name>
<organism evidence="2">
    <name type="scientific">Anguilla anguilla</name>
    <name type="common">European freshwater eel</name>
    <name type="synonym">Muraena anguilla</name>
    <dbReference type="NCBI Taxonomy" id="7936"/>
    <lineage>
        <taxon>Eukaryota</taxon>
        <taxon>Metazoa</taxon>
        <taxon>Chordata</taxon>
        <taxon>Craniata</taxon>
        <taxon>Vertebrata</taxon>
        <taxon>Euteleostomi</taxon>
        <taxon>Actinopterygii</taxon>
        <taxon>Neopterygii</taxon>
        <taxon>Teleostei</taxon>
        <taxon>Anguilliformes</taxon>
        <taxon>Anguillidae</taxon>
        <taxon>Anguilla</taxon>
    </lineage>
</organism>